<evidence type="ECO:0000259" key="1">
    <source>
        <dbReference type="Pfam" id="PF07045"/>
    </source>
</evidence>
<protein>
    <recommendedName>
        <fullName evidence="1">DUF1330 domain-containing protein</fullName>
    </recommendedName>
</protein>
<evidence type="ECO:0000313" key="3">
    <source>
        <dbReference type="Proteomes" id="UP001500967"/>
    </source>
</evidence>
<dbReference type="PANTHER" id="PTHR40257">
    <property type="match status" value="1"/>
</dbReference>
<keyword evidence="3" id="KW-1185">Reference proteome</keyword>
<dbReference type="PANTHER" id="PTHR40257:SF1">
    <property type="entry name" value="DUF1330 DOMAIN-CONTAINING PROTEIN"/>
    <property type="match status" value="1"/>
</dbReference>
<dbReference type="EMBL" id="BAAAGX010000002">
    <property type="protein sequence ID" value="GAA0220696.1"/>
    <property type="molecule type" value="Genomic_DNA"/>
</dbReference>
<name>A0ABP3D177_9ACTN</name>
<dbReference type="InterPro" id="IPR011008">
    <property type="entry name" value="Dimeric_a/b-barrel"/>
</dbReference>
<organism evidence="2 3">
    <name type="scientific">Cryptosporangium japonicum</name>
    <dbReference type="NCBI Taxonomy" id="80872"/>
    <lineage>
        <taxon>Bacteria</taxon>
        <taxon>Bacillati</taxon>
        <taxon>Actinomycetota</taxon>
        <taxon>Actinomycetes</taxon>
        <taxon>Cryptosporangiales</taxon>
        <taxon>Cryptosporangiaceae</taxon>
        <taxon>Cryptosporangium</taxon>
    </lineage>
</organism>
<gene>
    <name evidence="2" type="ORF">GCM10009539_02410</name>
</gene>
<dbReference type="Gene3D" id="3.30.70.100">
    <property type="match status" value="1"/>
</dbReference>
<evidence type="ECO:0000313" key="2">
    <source>
        <dbReference type="EMBL" id="GAA0220696.1"/>
    </source>
</evidence>
<dbReference type="SUPFAM" id="SSF54909">
    <property type="entry name" value="Dimeric alpha+beta barrel"/>
    <property type="match status" value="1"/>
</dbReference>
<comment type="caution">
    <text evidence="2">The sequence shown here is derived from an EMBL/GenBank/DDBJ whole genome shotgun (WGS) entry which is preliminary data.</text>
</comment>
<accession>A0ABP3D177</accession>
<reference evidence="3" key="1">
    <citation type="journal article" date="2019" name="Int. J. Syst. Evol. Microbiol.">
        <title>The Global Catalogue of Microorganisms (GCM) 10K type strain sequencing project: providing services to taxonomists for standard genome sequencing and annotation.</title>
        <authorList>
            <consortium name="The Broad Institute Genomics Platform"/>
            <consortium name="The Broad Institute Genome Sequencing Center for Infectious Disease"/>
            <person name="Wu L."/>
            <person name="Ma J."/>
        </authorList>
    </citation>
    <scope>NUCLEOTIDE SEQUENCE [LARGE SCALE GENOMIC DNA]</scope>
    <source>
        <strain evidence="3">JCM 10425</strain>
    </source>
</reference>
<dbReference type="InterPro" id="IPR010753">
    <property type="entry name" value="DUF1330"/>
</dbReference>
<sequence length="148" mass="16496">MDGARALLPGRRILYRTPLGTRYAAGMAVDPRGSDLKAFLADDPDEPVVMVNLLRYAEGGRESYAKYAAALRDRFLERYGAKVLYAGDGDTALVAEDGQQWDAVLLVRYPSRRAFTAMVADPEYQKITHFRTEALSEAVLQPTRPWPS</sequence>
<feature type="domain" description="DUF1330" evidence="1">
    <location>
        <begin position="61"/>
        <end position="136"/>
    </location>
</feature>
<proteinExistence type="predicted"/>
<dbReference type="Pfam" id="PF07045">
    <property type="entry name" value="DUF1330"/>
    <property type="match status" value="1"/>
</dbReference>
<dbReference type="Proteomes" id="UP001500967">
    <property type="component" value="Unassembled WGS sequence"/>
</dbReference>